<keyword evidence="1" id="KW-0472">Membrane</keyword>
<dbReference type="eggNOG" id="KOG3112">
    <property type="taxonomic scope" value="Eukaryota"/>
</dbReference>
<evidence type="ECO:0000313" key="2">
    <source>
        <dbReference type="EMBL" id="KFK39222.1"/>
    </source>
</evidence>
<name>A0A087HAS0_ARAAL</name>
<keyword evidence="3" id="KW-1185">Reference proteome</keyword>
<dbReference type="InterPro" id="IPR038389">
    <property type="entry name" value="PSMG2_sf"/>
</dbReference>
<dbReference type="Gene3D" id="3.40.50.10900">
    <property type="entry name" value="PAC-like subunit"/>
    <property type="match status" value="1"/>
</dbReference>
<keyword evidence="1" id="KW-1133">Transmembrane helix</keyword>
<dbReference type="Proteomes" id="UP000029120">
    <property type="component" value="Chromosome 3"/>
</dbReference>
<protein>
    <submittedName>
        <fullName evidence="2">Uncharacterized protein</fullName>
    </submittedName>
</protein>
<keyword evidence="1" id="KW-0812">Transmembrane</keyword>
<dbReference type="EMBL" id="CM002871">
    <property type="protein sequence ID" value="KFK39222.1"/>
    <property type="molecule type" value="Genomic_DNA"/>
</dbReference>
<proteinExistence type="predicted"/>
<dbReference type="AlphaFoldDB" id="A0A087HAS0"/>
<reference evidence="3" key="1">
    <citation type="journal article" date="2015" name="Nat. Plants">
        <title>Genome expansion of Arabis alpina linked with retrotransposition and reduced symmetric DNA methylation.</title>
        <authorList>
            <person name="Willing E.M."/>
            <person name="Rawat V."/>
            <person name="Mandakova T."/>
            <person name="Maumus F."/>
            <person name="James G.V."/>
            <person name="Nordstroem K.J."/>
            <person name="Becker C."/>
            <person name="Warthmann N."/>
            <person name="Chica C."/>
            <person name="Szarzynska B."/>
            <person name="Zytnicki M."/>
            <person name="Albani M.C."/>
            <person name="Kiefer C."/>
            <person name="Bergonzi S."/>
            <person name="Castaings L."/>
            <person name="Mateos J.L."/>
            <person name="Berns M.C."/>
            <person name="Bujdoso N."/>
            <person name="Piofczyk T."/>
            <person name="de Lorenzo L."/>
            <person name="Barrero-Sicilia C."/>
            <person name="Mateos I."/>
            <person name="Piednoel M."/>
            <person name="Hagmann J."/>
            <person name="Chen-Min-Tao R."/>
            <person name="Iglesias-Fernandez R."/>
            <person name="Schuster S.C."/>
            <person name="Alonso-Blanco C."/>
            <person name="Roudier F."/>
            <person name="Carbonero P."/>
            <person name="Paz-Ares J."/>
            <person name="Davis S.J."/>
            <person name="Pecinka A."/>
            <person name="Quesneville H."/>
            <person name="Colot V."/>
            <person name="Lysak M.A."/>
            <person name="Weigel D."/>
            <person name="Coupland G."/>
            <person name="Schneeberger K."/>
        </authorList>
    </citation>
    <scope>NUCLEOTIDE SEQUENCE [LARGE SCALE GENOMIC DNA]</scope>
    <source>
        <strain evidence="3">cv. Pajares</strain>
    </source>
</reference>
<accession>A0A087HAS0</accession>
<organism evidence="2 3">
    <name type="scientific">Arabis alpina</name>
    <name type="common">Alpine rock-cress</name>
    <dbReference type="NCBI Taxonomy" id="50452"/>
    <lineage>
        <taxon>Eukaryota</taxon>
        <taxon>Viridiplantae</taxon>
        <taxon>Streptophyta</taxon>
        <taxon>Embryophyta</taxon>
        <taxon>Tracheophyta</taxon>
        <taxon>Spermatophyta</taxon>
        <taxon>Magnoliopsida</taxon>
        <taxon>eudicotyledons</taxon>
        <taxon>Gunneridae</taxon>
        <taxon>Pentapetalae</taxon>
        <taxon>rosids</taxon>
        <taxon>malvids</taxon>
        <taxon>Brassicales</taxon>
        <taxon>Brassicaceae</taxon>
        <taxon>Arabideae</taxon>
        <taxon>Arabis</taxon>
    </lineage>
</organism>
<dbReference type="OrthoDB" id="10260712at2759"/>
<sequence>MWPKIAKGLKVTCLLCYCSKGDRIPDAFLLEEAASKAYGKCGKWQIPYSWISMYGLWSSSIYVYVIRQL</sequence>
<feature type="transmembrane region" description="Helical" evidence="1">
    <location>
        <begin position="48"/>
        <end position="66"/>
    </location>
</feature>
<gene>
    <name evidence="2" type="ordered locus">AALP_Aa3g215800</name>
</gene>
<dbReference type="Gramene" id="KFK39222">
    <property type="protein sequence ID" value="KFK39222"/>
    <property type="gene ID" value="AALP_AA3G215800"/>
</dbReference>
<evidence type="ECO:0000313" key="3">
    <source>
        <dbReference type="Proteomes" id="UP000029120"/>
    </source>
</evidence>
<evidence type="ECO:0000256" key="1">
    <source>
        <dbReference type="SAM" id="Phobius"/>
    </source>
</evidence>